<accession>A0A9D4VAI1</accession>
<evidence type="ECO:0000256" key="1">
    <source>
        <dbReference type="ARBA" id="ARBA00004141"/>
    </source>
</evidence>
<evidence type="ECO:0000256" key="3">
    <source>
        <dbReference type="ARBA" id="ARBA00022448"/>
    </source>
</evidence>
<evidence type="ECO:0000259" key="13">
    <source>
        <dbReference type="Pfam" id="PF22776"/>
    </source>
</evidence>
<evidence type="ECO:0000256" key="11">
    <source>
        <dbReference type="SAM" id="MobiDB-lite"/>
    </source>
</evidence>
<feature type="transmembrane region" description="Helical" evidence="10">
    <location>
        <begin position="304"/>
        <end position="322"/>
    </location>
</feature>
<comment type="caution">
    <text evidence="14">The sequence shown here is derived from an EMBL/GenBank/DDBJ whole genome shotgun (WGS) entry which is preliminary data.</text>
</comment>
<feature type="transmembrane region" description="Helical" evidence="10">
    <location>
        <begin position="561"/>
        <end position="583"/>
    </location>
</feature>
<evidence type="ECO:0000256" key="6">
    <source>
        <dbReference type="ARBA" id="ARBA00022958"/>
    </source>
</evidence>
<evidence type="ECO:0000313" key="15">
    <source>
        <dbReference type="Proteomes" id="UP000886520"/>
    </source>
</evidence>
<keyword evidence="4 10" id="KW-0633">Potassium transport</keyword>
<keyword evidence="3" id="KW-0813">Transport</keyword>
<dbReference type="GO" id="GO:0016020">
    <property type="term" value="C:membrane"/>
    <property type="evidence" value="ECO:0007669"/>
    <property type="project" value="UniProtKB-SubCell"/>
</dbReference>
<keyword evidence="15" id="KW-1185">Reference proteome</keyword>
<dbReference type="Pfam" id="PF22776">
    <property type="entry name" value="K_trans_C"/>
    <property type="match status" value="1"/>
</dbReference>
<evidence type="ECO:0000259" key="12">
    <source>
        <dbReference type="Pfam" id="PF02705"/>
    </source>
</evidence>
<dbReference type="PANTHER" id="PTHR30540">
    <property type="entry name" value="OSMOTIC STRESS POTASSIUM TRANSPORTER"/>
    <property type="match status" value="1"/>
</dbReference>
<feature type="transmembrane region" description="Helical" evidence="10">
    <location>
        <begin position="334"/>
        <end position="354"/>
    </location>
</feature>
<keyword evidence="5 10" id="KW-0812">Transmembrane</keyword>
<feature type="transmembrane region" description="Helical" evidence="10">
    <location>
        <begin position="589"/>
        <end position="607"/>
    </location>
</feature>
<gene>
    <name evidence="14" type="ORF">GOP47_0002664</name>
</gene>
<comment type="similarity">
    <text evidence="2 10">Belongs to the HAK/KUP transporter (TC 2.A.72.3) family.</text>
</comment>
<feature type="transmembrane region" description="Helical" evidence="10">
    <location>
        <begin position="266"/>
        <end position="284"/>
    </location>
</feature>
<keyword evidence="7 10" id="KW-1133">Transmembrane helix</keyword>
<feature type="transmembrane region" description="Helical" evidence="10">
    <location>
        <begin position="533"/>
        <end position="554"/>
    </location>
</feature>
<feature type="domain" description="K+ potassium transporter C-terminal" evidence="13">
    <location>
        <begin position="641"/>
        <end position="833"/>
    </location>
</feature>
<feature type="transmembrane region" description="Helical" evidence="10">
    <location>
        <begin position="509"/>
        <end position="527"/>
    </location>
</feature>
<feature type="compositionally biased region" description="Low complexity" evidence="11">
    <location>
        <begin position="34"/>
        <end position="52"/>
    </location>
</feature>
<keyword evidence="6 10" id="KW-0630">Potassium</keyword>
<dbReference type="AlphaFoldDB" id="A0A9D4VAI1"/>
<evidence type="ECO:0000256" key="10">
    <source>
        <dbReference type="RuleBase" id="RU321113"/>
    </source>
</evidence>
<feature type="domain" description="K+ potassium transporter integral membrane" evidence="12">
    <location>
        <begin position="143"/>
        <end position="627"/>
    </location>
</feature>
<dbReference type="NCBIfam" id="TIGR00794">
    <property type="entry name" value="kup"/>
    <property type="match status" value="1"/>
</dbReference>
<comment type="subcellular location">
    <subcellularLocation>
        <location evidence="1 10">Membrane</location>
        <topology evidence="1 10">Multi-pass membrane protein</topology>
    </subcellularLocation>
</comment>
<reference evidence="14" key="1">
    <citation type="submission" date="2021-01" db="EMBL/GenBank/DDBJ databases">
        <title>Adiantum capillus-veneris genome.</title>
        <authorList>
            <person name="Fang Y."/>
            <person name="Liao Q."/>
        </authorList>
    </citation>
    <scope>NUCLEOTIDE SEQUENCE</scope>
    <source>
        <strain evidence="14">H3</strain>
        <tissue evidence="14">Leaf</tissue>
    </source>
</reference>
<keyword evidence="9 10" id="KW-0472">Membrane</keyword>
<evidence type="ECO:0000256" key="2">
    <source>
        <dbReference type="ARBA" id="ARBA00008440"/>
    </source>
</evidence>
<evidence type="ECO:0000256" key="9">
    <source>
        <dbReference type="ARBA" id="ARBA00023136"/>
    </source>
</evidence>
<evidence type="ECO:0000256" key="5">
    <source>
        <dbReference type="ARBA" id="ARBA00022692"/>
    </source>
</evidence>
<evidence type="ECO:0000256" key="4">
    <source>
        <dbReference type="ARBA" id="ARBA00022538"/>
    </source>
</evidence>
<dbReference type="InterPro" id="IPR003855">
    <property type="entry name" value="K+_transporter"/>
</dbReference>
<comment type="function">
    <text evidence="10">Potassium transporter.</text>
</comment>
<organism evidence="14 15">
    <name type="scientific">Adiantum capillus-veneris</name>
    <name type="common">Maidenhair fern</name>
    <dbReference type="NCBI Taxonomy" id="13818"/>
    <lineage>
        <taxon>Eukaryota</taxon>
        <taxon>Viridiplantae</taxon>
        <taxon>Streptophyta</taxon>
        <taxon>Embryophyta</taxon>
        <taxon>Tracheophyta</taxon>
        <taxon>Polypodiopsida</taxon>
        <taxon>Polypodiidae</taxon>
        <taxon>Polypodiales</taxon>
        <taxon>Pteridineae</taxon>
        <taxon>Pteridaceae</taxon>
        <taxon>Vittarioideae</taxon>
        <taxon>Adiantum</taxon>
    </lineage>
</organism>
<keyword evidence="8 10" id="KW-0406">Ion transport</keyword>
<name>A0A9D4VAI1_ADICA</name>
<sequence>MQRHYLAYVKTLSGKCTNLGIWIFQDLPSRDKNAGSQESESSSSKVGVGASATGTRSAADIGIHVGEKDIEDSIHSIRQEEENKGSKATLQHESLTAAPEENINTPHVPRITHRYSLTDIILKGWPSFQHSKDHETWWQTLGLAFQTLGVIYGDLGTSPLYVYPSINITNPSEQDYLGLLSIIIWTVTMVGIVKYVFLVLHADDHGEGGTFALYSLLCQHAQIGEHSGRRFSGLNSDLRLSHFSKHARMNSTTKQFLEKSKVARKFLLLIVMLGTCMLIGDGILTPSISVLSSIEGIELASSSISKSTVIVISIAILVAIFLTQRIGTAGVSFLFSPIMSVWLLTTALIGIFNIQHHYPGIFKACSPHYIIALFSKNGKQGWSMLGGTVLCVTGAEAMFADLGHFNKRSIQVAFSTFVYPSVILQYAGQSAYLIKHPDDHKNAFYKSLPKPVFWPMFVIATLAAIVASQGLISASFSTVRQSVSLHYFPRVKMVHTSQSTEGQIYSPEVNYILMLLCIAVTIGFQESSTIGNAFGVAVIFVMLITTVLMCLVMLIIWRTPIWLVTLFLVVFGLIEGVYMSAVVTKIPQGGWLPFAVSILLVIIMRSWKYGHDRRYEFEMKNLMSEEDLGALIATTGAKRVPGLCFFYSDMLLGVPPIVSHYVKNIRSLHQIIVLITIRYIPVKTVLPNERFLVGCLRFRGAYRCIAQYGYTDIIDTEGEEFTTSVVKTLKGYITAKMAYDAALPHELPHELEFSRESVQTFTSEDIEELEIAKVSGAIFVLGRTILRTTKDATWMGAIITSIYQFLVNNCRSVIDTWRIPYLNFLELGMRVDI</sequence>
<dbReference type="Proteomes" id="UP000886520">
    <property type="component" value="Chromosome 3"/>
</dbReference>
<feature type="transmembrane region" description="Helical" evidence="10">
    <location>
        <begin position="382"/>
        <end position="400"/>
    </location>
</feature>
<feature type="transmembrane region" description="Helical" evidence="10">
    <location>
        <begin position="452"/>
        <end position="472"/>
    </location>
</feature>
<dbReference type="EMBL" id="JABFUD020000002">
    <property type="protein sequence ID" value="KAI5082921.1"/>
    <property type="molecule type" value="Genomic_DNA"/>
</dbReference>
<dbReference type="InterPro" id="IPR053951">
    <property type="entry name" value="K_trans_N"/>
</dbReference>
<dbReference type="PANTHER" id="PTHR30540:SF13">
    <property type="entry name" value="POTASSIUM TRANSPORTER 17-RELATED"/>
    <property type="match status" value="1"/>
</dbReference>
<dbReference type="InterPro" id="IPR053952">
    <property type="entry name" value="K_trans_C"/>
</dbReference>
<proteinExistence type="inferred from homology"/>
<feature type="transmembrane region" description="Helical" evidence="10">
    <location>
        <begin position="412"/>
        <end position="432"/>
    </location>
</feature>
<evidence type="ECO:0000256" key="8">
    <source>
        <dbReference type="ARBA" id="ARBA00023065"/>
    </source>
</evidence>
<comment type="caution">
    <text evidence="10">Lacks conserved residue(s) required for the propagation of feature annotation.</text>
</comment>
<dbReference type="Pfam" id="PF02705">
    <property type="entry name" value="K_trans"/>
    <property type="match status" value="1"/>
</dbReference>
<feature type="transmembrane region" description="Helical" evidence="10">
    <location>
        <begin position="176"/>
        <end position="197"/>
    </location>
</feature>
<dbReference type="OrthoDB" id="504708at2759"/>
<evidence type="ECO:0000256" key="7">
    <source>
        <dbReference type="ARBA" id="ARBA00022989"/>
    </source>
</evidence>
<protein>
    <recommendedName>
        <fullName evidence="10">Potassium transporter</fullName>
    </recommendedName>
</protein>
<evidence type="ECO:0000313" key="14">
    <source>
        <dbReference type="EMBL" id="KAI5082921.1"/>
    </source>
</evidence>
<dbReference type="GO" id="GO:0015079">
    <property type="term" value="F:potassium ion transmembrane transporter activity"/>
    <property type="evidence" value="ECO:0007669"/>
    <property type="project" value="UniProtKB-UniRule"/>
</dbReference>
<feature type="region of interest" description="Disordered" evidence="11">
    <location>
        <begin position="31"/>
        <end position="53"/>
    </location>
</feature>